<organism evidence="4 5">
    <name type="scientific">Desulfomarina profundi</name>
    <dbReference type="NCBI Taxonomy" id="2772557"/>
    <lineage>
        <taxon>Bacteria</taxon>
        <taxon>Pseudomonadati</taxon>
        <taxon>Thermodesulfobacteriota</taxon>
        <taxon>Desulfobulbia</taxon>
        <taxon>Desulfobulbales</taxon>
        <taxon>Desulfobulbaceae</taxon>
        <taxon>Desulfomarina</taxon>
    </lineage>
</organism>
<dbReference type="RefSeq" id="WP_228854877.1">
    <property type="nucleotide sequence ID" value="NZ_AP024086.1"/>
</dbReference>
<proteinExistence type="inferred from homology"/>
<reference evidence="4" key="1">
    <citation type="submission" date="2020-09" db="EMBL/GenBank/DDBJ databases">
        <title>Desulfogranum mesoprofundum gen. nov., sp. nov., a novel mesophilic, sulfate-reducing chemolithoautotroph isolated from a deep-sea hydrothermal vent chimney in the Suiyo Seamount.</title>
        <authorList>
            <person name="Hashimoto Y."/>
            <person name="Nakagawa S."/>
        </authorList>
    </citation>
    <scope>NUCLEOTIDE SEQUENCE</scope>
    <source>
        <strain evidence="4">KT2</strain>
    </source>
</reference>
<dbReference type="Pfam" id="PF13379">
    <property type="entry name" value="NMT1_2"/>
    <property type="match status" value="1"/>
</dbReference>
<evidence type="ECO:0000256" key="1">
    <source>
        <dbReference type="ARBA" id="ARBA00004418"/>
    </source>
</evidence>
<evidence type="ECO:0000256" key="3">
    <source>
        <dbReference type="ARBA" id="ARBA00022729"/>
    </source>
</evidence>
<keyword evidence="3" id="KW-0732">Signal</keyword>
<dbReference type="EMBL" id="AP024086">
    <property type="protein sequence ID" value="BCL62528.1"/>
    <property type="molecule type" value="Genomic_DNA"/>
</dbReference>
<dbReference type="PANTHER" id="PTHR30024:SF47">
    <property type="entry name" value="TAURINE-BINDING PERIPLASMIC PROTEIN"/>
    <property type="match status" value="1"/>
</dbReference>
<dbReference type="Proteomes" id="UP000826725">
    <property type="component" value="Chromosome"/>
</dbReference>
<accession>A0A8D5FNS9</accession>
<name>A0A8D5FNS9_9BACT</name>
<gene>
    <name evidence="4" type="ORF">DGMP_32210</name>
</gene>
<comment type="similarity">
    <text evidence="2">Belongs to the bacterial solute-binding protein SsuA/TauA family.</text>
</comment>
<dbReference type="PANTHER" id="PTHR30024">
    <property type="entry name" value="ALIPHATIC SULFONATES-BINDING PROTEIN-RELATED"/>
    <property type="match status" value="1"/>
</dbReference>
<evidence type="ECO:0000313" key="5">
    <source>
        <dbReference type="Proteomes" id="UP000826725"/>
    </source>
</evidence>
<sequence length="346" mass="39017">MLSGKTRKNGLKKIIIPLLLVLMCAFSVSASPPVFHGKKMLLRVGYVPIVTQLPLIMSFDRDRFAYQYVDVKLVKYHSLTALEAAFRISAVDVAMLPLPIILAMNEDSIDVRIIGSTSRGGSRLFVRKKYSDFKSAIIGVPDLYSNEHFQLIHFLAGKYLKYGTDYKVINIPLQSLLNDLTQEKIDGAFFPEPYPTLALDRLGAVNGTVAELSKQYSVVYSVLAIKGNLLTDQCRNGVREWLESVKSATFRIAESLSFFGGEQEAVTQMRYFGFDRDLFRKSLKAIREGSSFRFENISMSFVHHISRDMQRLQLLAVPGDLNRLPVQILQPDKGRAMSHETGKHKD</sequence>
<dbReference type="KEGG" id="dbk:DGMP_32210"/>
<dbReference type="AlphaFoldDB" id="A0A8D5FNS9"/>
<protein>
    <recommendedName>
        <fullName evidence="6">ABC transporter substrate-binding protein</fullName>
    </recommendedName>
</protein>
<keyword evidence="5" id="KW-1185">Reference proteome</keyword>
<evidence type="ECO:0000256" key="2">
    <source>
        <dbReference type="ARBA" id="ARBA00010742"/>
    </source>
</evidence>
<evidence type="ECO:0000313" key="4">
    <source>
        <dbReference type="EMBL" id="BCL62528.1"/>
    </source>
</evidence>
<comment type="subcellular location">
    <subcellularLocation>
        <location evidence="1">Periplasm</location>
    </subcellularLocation>
</comment>
<evidence type="ECO:0008006" key="6">
    <source>
        <dbReference type="Google" id="ProtNLM"/>
    </source>
</evidence>
<dbReference type="GO" id="GO:0042597">
    <property type="term" value="C:periplasmic space"/>
    <property type="evidence" value="ECO:0007669"/>
    <property type="project" value="UniProtKB-SubCell"/>
</dbReference>